<dbReference type="Proteomes" id="UP001153328">
    <property type="component" value="Unassembled WGS sequence"/>
</dbReference>
<gene>
    <name evidence="1" type="ORF">SBRY_30652</name>
</gene>
<accession>A0A9W4H1D1</accession>
<sequence>MDEREGPPPSIAGFATKPALSRAAARLRAGNQCPMWKVSLVVVVLMATP</sequence>
<evidence type="ECO:0000313" key="1">
    <source>
        <dbReference type="EMBL" id="CAG7642439.1"/>
    </source>
</evidence>
<dbReference type="AlphaFoldDB" id="A0A9W4H1D1"/>
<dbReference type="EMBL" id="CAJVAX010000017">
    <property type="protein sequence ID" value="CAG7642439.1"/>
    <property type="molecule type" value="Genomic_DNA"/>
</dbReference>
<comment type="caution">
    <text evidence="1">The sequence shown here is derived from an EMBL/GenBank/DDBJ whole genome shotgun (WGS) entry which is preliminary data.</text>
</comment>
<name>A0A9W4H1D1_9ACTN</name>
<keyword evidence="2" id="KW-1185">Reference proteome</keyword>
<proteinExistence type="predicted"/>
<organism evidence="1 2">
    <name type="scientific">Actinacidiphila bryophytorum</name>
    <dbReference type="NCBI Taxonomy" id="1436133"/>
    <lineage>
        <taxon>Bacteria</taxon>
        <taxon>Bacillati</taxon>
        <taxon>Actinomycetota</taxon>
        <taxon>Actinomycetes</taxon>
        <taxon>Kitasatosporales</taxon>
        <taxon>Streptomycetaceae</taxon>
        <taxon>Actinacidiphila</taxon>
    </lineage>
</organism>
<protein>
    <submittedName>
        <fullName evidence="1">Uncharacterized protein</fullName>
    </submittedName>
</protein>
<evidence type="ECO:0000313" key="2">
    <source>
        <dbReference type="Proteomes" id="UP001153328"/>
    </source>
</evidence>
<reference evidence="1" key="1">
    <citation type="submission" date="2021-06" db="EMBL/GenBank/DDBJ databases">
        <authorList>
            <person name="Arsene-Ploetze F."/>
        </authorList>
    </citation>
    <scope>NUCLEOTIDE SEQUENCE</scope>
    <source>
        <strain evidence="1">SBRY1</strain>
    </source>
</reference>